<dbReference type="AlphaFoldDB" id="X6N2Q6"/>
<reference evidence="2 3" key="1">
    <citation type="journal article" date="2013" name="Curr. Biol.">
        <title>The Genome of the Foraminiferan Reticulomyxa filosa.</title>
        <authorList>
            <person name="Glockner G."/>
            <person name="Hulsmann N."/>
            <person name="Schleicher M."/>
            <person name="Noegel A.A."/>
            <person name="Eichinger L."/>
            <person name="Gallinger C."/>
            <person name="Pawlowski J."/>
            <person name="Sierra R."/>
            <person name="Euteneuer U."/>
            <person name="Pillet L."/>
            <person name="Moustafa A."/>
            <person name="Platzer M."/>
            <person name="Groth M."/>
            <person name="Szafranski K."/>
            <person name="Schliwa M."/>
        </authorList>
    </citation>
    <scope>NUCLEOTIDE SEQUENCE [LARGE SCALE GENOMIC DNA]</scope>
</reference>
<proteinExistence type="predicted"/>
<feature type="signal peptide" evidence="1">
    <location>
        <begin position="1"/>
        <end position="20"/>
    </location>
</feature>
<evidence type="ECO:0000256" key="1">
    <source>
        <dbReference type="SAM" id="SignalP"/>
    </source>
</evidence>
<evidence type="ECO:0000313" key="2">
    <source>
        <dbReference type="EMBL" id="ETO20351.1"/>
    </source>
</evidence>
<dbReference type="EMBL" id="ASPP01012702">
    <property type="protein sequence ID" value="ETO20351.1"/>
    <property type="molecule type" value="Genomic_DNA"/>
</dbReference>
<comment type="caution">
    <text evidence="2">The sequence shown here is derived from an EMBL/GenBank/DDBJ whole genome shotgun (WGS) entry which is preliminary data.</text>
</comment>
<evidence type="ECO:0000313" key="3">
    <source>
        <dbReference type="Proteomes" id="UP000023152"/>
    </source>
</evidence>
<name>X6N2Q6_RETFI</name>
<organism evidence="2 3">
    <name type="scientific">Reticulomyxa filosa</name>
    <dbReference type="NCBI Taxonomy" id="46433"/>
    <lineage>
        <taxon>Eukaryota</taxon>
        <taxon>Sar</taxon>
        <taxon>Rhizaria</taxon>
        <taxon>Retaria</taxon>
        <taxon>Foraminifera</taxon>
        <taxon>Monothalamids</taxon>
        <taxon>Reticulomyxidae</taxon>
        <taxon>Reticulomyxa</taxon>
    </lineage>
</organism>
<accession>X6N2Q6</accession>
<feature type="chain" id="PRO_5004975520" evidence="1">
    <location>
        <begin position="21"/>
        <end position="273"/>
    </location>
</feature>
<keyword evidence="3" id="KW-1185">Reference proteome</keyword>
<dbReference type="Proteomes" id="UP000023152">
    <property type="component" value="Unassembled WGS sequence"/>
</dbReference>
<gene>
    <name evidence="2" type="ORF">RFI_16865</name>
</gene>
<protein>
    <submittedName>
        <fullName evidence="2">Uncharacterized protein</fullName>
    </submittedName>
</protein>
<sequence length="273" mass="31012">MKSSLMLVALHVLNVFLSLALNVTANTSETVKQKHSNQHINVNIMAISCGTLFNNMWKLIFEQCIQLCNNMANTSSLQISNNKSIQSTNQIILQIQSSPKRTGTPKVDNKYTHIHFNHTTDNTQIDTHISDIQVHNIDRKTKLEKNEMIFLKKNKTNSISKNSKVDVIISVQSWNRSCNSLERISIANIGCKLFWHNVATNTNTNCSSTIFFSPSIAVLFKQSSSDHQAHICASPNCPGVCHNFESSIKCYNVKFFYFLFLLKTNRQKQNKQK</sequence>
<keyword evidence="1" id="KW-0732">Signal</keyword>